<dbReference type="EMBL" id="MTKT01001276">
    <property type="protein sequence ID" value="OWM85429.1"/>
    <property type="molecule type" value="Genomic_DNA"/>
</dbReference>
<proteinExistence type="predicted"/>
<sequence>MDQSHCSSSYLRCMSPSCFPVNEDFEYSRIPYGKISSNSSRKCRKWRNLIRRIVRDSKNIYRPPKPVSFHYDAVSYSQNFDDGYHV</sequence>
<comment type="caution">
    <text evidence="1">The sequence shown here is derived from an EMBL/GenBank/DDBJ whole genome shotgun (WGS) entry which is preliminary data.</text>
</comment>
<gene>
    <name evidence="1" type="ORF">CDL15_Pgr019053</name>
</gene>
<name>A0A218XL79_PUNGR</name>
<organism evidence="1 2">
    <name type="scientific">Punica granatum</name>
    <name type="common">Pomegranate</name>
    <dbReference type="NCBI Taxonomy" id="22663"/>
    <lineage>
        <taxon>Eukaryota</taxon>
        <taxon>Viridiplantae</taxon>
        <taxon>Streptophyta</taxon>
        <taxon>Embryophyta</taxon>
        <taxon>Tracheophyta</taxon>
        <taxon>Spermatophyta</taxon>
        <taxon>Magnoliopsida</taxon>
        <taxon>eudicotyledons</taxon>
        <taxon>Gunneridae</taxon>
        <taxon>Pentapetalae</taxon>
        <taxon>rosids</taxon>
        <taxon>malvids</taxon>
        <taxon>Myrtales</taxon>
        <taxon>Lythraceae</taxon>
        <taxon>Punica</taxon>
    </lineage>
</organism>
<evidence type="ECO:0000313" key="2">
    <source>
        <dbReference type="Proteomes" id="UP000197138"/>
    </source>
</evidence>
<dbReference type="Proteomes" id="UP000197138">
    <property type="component" value="Unassembled WGS sequence"/>
</dbReference>
<accession>A0A218XL79</accession>
<reference evidence="2" key="1">
    <citation type="journal article" date="2017" name="Plant J.">
        <title>The pomegranate (Punica granatum L.) genome and the genomics of punicalagin biosynthesis.</title>
        <authorList>
            <person name="Qin G."/>
            <person name="Xu C."/>
            <person name="Ming R."/>
            <person name="Tang H."/>
            <person name="Guyot R."/>
            <person name="Kramer E.M."/>
            <person name="Hu Y."/>
            <person name="Yi X."/>
            <person name="Qi Y."/>
            <person name="Xu X."/>
            <person name="Gao Z."/>
            <person name="Pan H."/>
            <person name="Jian J."/>
            <person name="Tian Y."/>
            <person name="Yue Z."/>
            <person name="Xu Y."/>
        </authorList>
    </citation>
    <scope>NUCLEOTIDE SEQUENCE [LARGE SCALE GENOMIC DNA]</scope>
    <source>
        <strain evidence="2">cv. Dabenzi</strain>
    </source>
</reference>
<evidence type="ECO:0000313" key="1">
    <source>
        <dbReference type="EMBL" id="OWM85429.1"/>
    </source>
</evidence>
<protein>
    <submittedName>
        <fullName evidence="1">Uncharacterized protein</fullName>
    </submittedName>
</protein>
<dbReference type="AlphaFoldDB" id="A0A218XL79"/>